<dbReference type="RefSeq" id="WP_242940973.1">
    <property type="nucleotide sequence ID" value="NZ_FOJI01000003.1"/>
</dbReference>
<reference evidence="5 6" key="1">
    <citation type="submission" date="2016-10" db="EMBL/GenBank/DDBJ databases">
        <authorList>
            <person name="de Groot N.N."/>
        </authorList>
    </citation>
    <scope>NUCLEOTIDE SEQUENCE [LARGE SCALE GENOMIC DNA]</scope>
    <source>
        <strain evidence="5 6">DSM 9179</strain>
    </source>
</reference>
<keyword evidence="2" id="KW-0547">Nucleotide-binding</keyword>
<dbReference type="PANTHER" id="PTHR42711:SF13">
    <property type="entry name" value="ABC TRANSPORTER, ATP-BINDING PROTEIN"/>
    <property type="match status" value="1"/>
</dbReference>
<dbReference type="AlphaFoldDB" id="A0A1I0NS77"/>
<evidence type="ECO:0000313" key="5">
    <source>
        <dbReference type="EMBL" id="SEW04463.1"/>
    </source>
</evidence>
<proteinExistence type="predicted"/>
<dbReference type="PROSITE" id="PS50893">
    <property type="entry name" value="ABC_TRANSPORTER_2"/>
    <property type="match status" value="1"/>
</dbReference>
<dbReference type="CDD" id="cd03230">
    <property type="entry name" value="ABC_DR_subfamily_A"/>
    <property type="match status" value="1"/>
</dbReference>
<name>A0A1I0NS77_9FIRM</name>
<dbReference type="STRING" id="99656.SAMN05421659_103338"/>
<dbReference type="Pfam" id="PF00005">
    <property type="entry name" value="ABC_tran"/>
    <property type="match status" value="1"/>
</dbReference>
<dbReference type="PANTHER" id="PTHR42711">
    <property type="entry name" value="ABC TRANSPORTER ATP-BINDING PROTEIN"/>
    <property type="match status" value="1"/>
</dbReference>
<dbReference type="GO" id="GO:0016887">
    <property type="term" value="F:ATP hydrolysis activity"/>
    <property type="evidence" value="ECO:0007669"/>
    <property type="project" value="InterPro"/>
</dbReference>
<dbReference type="GO" id="GO:0005524">
    <property type="term" value="F:ATP binding"/>
    <property type="evidence" value="ECO:0007669"/>
    <property type="project" value="UniProtKB-KW"/>
</dbReference>
<dbReference type="Gene3D" id="3.40.50.300">
    <property type="entry name" value="P-loop containing nucleotide triphosphate hydrolases"/>
    <property type="match status" value="1"/>
</dbReference>
<feature type="domain" description="ABC transporter" evidence="4">
    <location>
        <begin position="33"/>
        <end position="259"/>
    </location>
</feature>
<evidence type="ECO:0000256" key="2">
    <source>
        <dbReference type="ARBA" id="ARBA00022741"/>
    </source>
</evidence>
<evidence type="ECO:0000313" key="6">
    <source>
        <dbReference type="Proteomes" id="UP000199701"/>
    </source>
</evidence>
<accession>A0A1I0NS77</accession>
<evidence type="ECO:0000256" key="1">
    <source>
        <dbReference type="ARBA" id="ARBA00022448"/>
    </source>
</evidence>
<organism evidence="5 6">
    <name type="scientific">[Clostridium] fimetarium</name>
    <dbReference type="NCBI Taxonomy" id="99656"/>
    <lineage>
        <taxon>Bacteria</taxon>
        <taxon>Bacillati</taxon>
        <taxon>Bacillota</taxon>
        <taxon>Clostridia</taxon>
        <taxon>Lachnospirales</taxon>
        <taxon>Lachnospiraceae</taxon>
    </lineage>
</organism>
<dbReference type="InterPro" id="IPR003439">
    <property type="entry name" value="ABC_transporter-like_ATP-bd"/>
</dbReference>
<dbReference type="SMART" id="SM00382">
    <property type="entry name" value="AAA"/>
    <property type="match status" value="1"/>
</dbReference>
<evidence type="ECO:0000256" key="3">
    <source>
        <dbReference type="ARBA" id="ARBA00022840"/>
    </source>
</evidence>
<dbReference type="InterPro" id="IPR027417">
    <property type="entry name" value="P-loop_NTPase"/>
</dbReference>
<dbReference type="Proteomes" id="UP000199701">
    <property type="component" value="Unassembled WGS sequence"/>
</dbReference>
<dbReference type="InterPro" id="IPR050763">
    <property type="entry name" value="ABC_transporter_ATP-binding"/>
</dbReference>
<keyword evidence="1" id="KW-0813">Transport</keyword>
<dbReference type="InterPro" id="IPR017871">
    <property type="entry name" value="ABC_transporter-like_CS"/>
</dbReference>
<keyword evidence="6" id="KW-1185">Reference proteome</keyword>
<gene>
    <name evidence="5" type="ORF">SAMN05421659_103338</name>
</gene>
<dbReference type="SUPFAM" id="SSF52540">
    <property type="entry name" value="P-loop containing nucleoside triphosphate hydrolases"/>
    <property type="match status" value="1"/>
</dbReference>
<dbReference type="EMBL" id="FOJI01000003">
    <property type="protein sequence ID" value="SEW04463.1"/>
    <property type="molecule type" value="Genomic_DNA"/>
</dbReference>
<sequence length="311" mass="34902">MEKKMEFVEVEGCEMEGCETECGETEFGEKKSIEMKNVSKNFGEKLVLDQISFSVSYSEIFGLLGPSGAGKTTMIKILTGQIQVSDGEAYVLGTDTRHITDEIYSKIGMVLDDQGLYERLSCYYNLKMFVEIYDIDKANIERVLAQVGLMDAMKKPVSQLSKGMKQRLILARAIMHNPQLLFLDEPTSGLDPATALEIHQLIFDLRDSGTTIFLTTHNMAEATKLCDNVALLNEGKIVEYGAPDEICRKYNPKKIVSLLLKDGQILDLPIDRTSSEKIAEMFENEFVESIHSSEPNLETVFIQLTGRKLEI</sequence>
<keyword evidence="3 5" id="KW-0067">ATP-binding</keyword>
<evidence type="ECO:0000259" key="4">
    <source>
        <dbReference type="PROSITE" id="PS50893"/>
    </source>
</evidence>
<dbReference type="InterPro" id="IPR003593">
    <property type="entry name" value="AAA+_ATPase"/>
</dbReference>
<protein>
    <submittedName>
        <fullName evidence="5">ABC-2 type transport system ATP-binding protein</fullName>
    </submittedName>
</protein>
<dbReference type="PROSITE" id="PS00211">
    <property type="entry name" value="ABC_TRANSPORTER_1"/>
    <property type="match status" value="1"/>
</dbReference>